<dbReference type="InterPro" id="IPR025857">
    <property type="entry name" value="MacB_PCD"/>
</dbReference>
<evidence type="ECO:0000256" key="3">
    <source>
        <dbReference type="ARBA" id="ARBA00022692"/>
    </source>
</evidence>
<reference evidence="9 10" key="1">
    <citation type="submission" date="2019-12" db="EMBL/GenBank/DDBJ databases">
        <title>Spirosoma sp. HMF4905 genome sequencing and assembly.</title>
        <authorList>
            <person name="Kang H."/>
            <person name="Cha I."/>
            <person name="Kim H."/>
            <person name="Joh K."/>
        </authorList>
    </citation>
    <scope>NUCLEOTIDE SEQUENCE [LARGE SCALE GENOMIC DNA]</scope>
    <source>
        <strain evidence="9 10">HMF4905</strain>
    </source>
</reference>
<dbReference type="GO" id="GO:0005886">
    <property type="term" value="C:plasma membrane"/>
    <property type="evidence" value="ECO:0007669"/>
    <property type="project" value="UniProtKB-SubCell"/>
</dbReference>
<feature type="transmembrane region" description="Helical" evidence="6">
    <location>
        <begin position="454"/>
        <end position="482"/>
    </location>
</feature>
<evidence type="ECO:0000313" key="9">
    <source>
        <dbReference type="EMBL" id="MVM34010.1"/>
    </source>
</evidence>
<dbReference type="InterPro" id="IPR047699">
    <property type="entry name" value="Permease_put_prefix"/>
</dbReference>
<feature type="domain" description="MacB-like periplasmic core" evidence="8">
    <location>
        <begin position="102"/>
        <end position="322"/>
    </location>
</feature>
<dbReference type="NCBIfam" id="NF038404">
    <property type="entry name" value="perm_prefix_2"/>
    <property type="match status" value="1"/>
</dbReference>
<evidence type="ECO:0000259" key="7">
    <source>
        <dbReference type="Pfam" id="PF02687"/>
    </source>
</evidence>
<evidence type="ECO:0000313" key="10">
    <source>
        <dbReference type="Proteomes" id="UP000436006"/>
    </source>
</evidence>
<feature type="transmembrane region" description="Helical" evidence="6">
    <location>
        <begin position="781"/>
        <end position="809"/>
    </location>
</feature>
<dbReference type="AlphaFoldDB" id="A0A7K1SJM9"/>
<evidence type="ECO:0000256" key="6">
    <source>
        <dbReference type="SAM" id="Phobius"/>
    </source>
</evidence>
<keyword evidence="3 6" id="KW-0812">Transmembrane</keyword>
<evidence type="ECO:0000259" key="8">
    <source>
        <dbReference type="Pfam" id="PF12704"/>
    </source>
</evidence>
<keyword evidence="4 6" id="KW-1133">Transmembrane helix</keyword>
<proteinExistence type="predicted"/>
<comment type="subcellular location">
    <subcellularLocation>
        <location evidence="1">Cell membrane</location>
        <topology evidence="1">Multi-pass membrane protein</topology>
    </subcellularLocation>
</comment>
<protein>
    <submittedName>
        <fullName evidence="9">FtsX-like permease family protein</fullName>
    </submittedName>
</protein>
<feature type="domain" description="MacB-like periplasmic core" evidence="8">
    <location>
        <begin position="517"/>
        <end position="711"/>
    </location>
</feature>
<accession>A0A7K1SJM9</accession>
<organism evidence="9 10">
    <name type="scientific">Spirosoma arboris</name>
    <dbReference type="NCBI Taxonomy" id="2682092"/>
    <lineage>
        <taxon>Bacteria</taxon>
        <taxon>Pseudomonadati</taxon>
        <taxon>Bacteroidota</taxon>
        <taxon>Cytophagia</taxon>
        <taxon>Cytophagales</taxon>
        <taxon>Cytophagaceae</taxon>
        <taxon>Spirosoma</taxon>
    </lineage>
</organism>
<dbReference type="InterPro" id="IPR003838">
    <property type="entry name" value="ABC3_permease_C"/>
</dbReference>
<dbReference type="PANTHER" id="PTHR30572:SF18">
    <property type="entry name" value="ABC-TYPE MACROLIDE FAMILY EXPORT SYSTEM PERMEASE COMPONENT 2"/>
    <property type="match status" value="1"/>
</dbReference>
<dbReference type="RefSeq" id="WP_157588717.1">
    <property type="nucleotide sequence ID" value="NZ_WPIN01000013.1"/>
</dbReference>
<sequence>MNINIRPPGWAEWLMSRFSPTGFEDELQGDLQEMYVYWVKTIGLPRARWRYVLAVLQLIRPFSWPRTSQSNDYSQPFFLHPDMLRNYFTVAWRNLWRHKLYSLINIGGLALSLTSTAFIGLWVYDERSYDSFHDDADRIYRVAKDFVTRGGMRTPDATTPAALAPALQAELPEIQAVTRLYPNWGQKYLVKRGDQRFYEERVYRVDANFFSIFSFPFVAGNAQTALTTPTSIVLTESAARKYFGDENPIGKRLDLDVKPGDFVVTGVLADIPSNAHFRFDFLIPLRTLDATLNSNWKTYVFYTYVKLKPNANAERFAANLQSLFKRHQPDDLNQFYSQPLTQIHLTSKLKWELAPNGEQSYVRILSFVALFVLIVAAINYINLATARAARRAREVGVRKVAGAHRQSLIGQFLGEGILSALMAGLVAIGLLFLLLPVFNQFVEKQLSLSNQQGWMVSLLVILLASGTGLLAGIYPALVLSSYEPVHVLKGQHLPGSAFSRLRQGLVTGQFAVSAGLIIGTIIVTQQLHFLRTSSLGFDKDQVMVLPNIDGLTNLDVLQQELAALPGVAKIGAASDAIGYTNSTMGMALKGTDKGVAVNYITVDNQGLAVLGIQLRQGRLFSTQFPSDSSTSLLVNETAAKQLELNHPLGSILNTNLQGDYRTVVGVVKDFHYSSLHQTIQPFAFMLGRQNLSNLLVKLRSSDVEATIEAIQHKWEALVPDRPFSYSFIDERFAALHHADTLFEHIFTGITLIALLIACLGLFALATFMTERRTKEIGVRKVLGASALSIVALLARDFLQLVLLATLLASPGAYYFMRGWLEGFAYKITIEWWVFALAGLLAVVIALLTVSYQSLKAALMNPVKSLRSE</sequence>
<gene>
    <name evidence="9" type="ORF">GO755_28510</name>
</gene>
<feature type="transmembrane region" description="Helical" evidence="6">
    <location>
        <begin position="745"/>
        <end position="769"/>
    </location>
</feature>
<name>A0A7K1SJM9_9BACT</name>
<comment type="caution">
    <text evidence="9">The sequence shown here is derived from an EMBL/GenBank/DDBJ whole genome shotgun (WGS) entry which is preliminary data.</text>
</comment>
<keyword evidence="5 6" id="KW-0472">Membrane</keyword>
<dbReference type="InterPro" id="IPR050250">
    <property type="entry name" value="Macrolide_Exporter_MacB"/>
</dbReference>
<feature type="transmembrane region" description="Helical" evidence="6">
    <location>
        <begin position="103"/>
        <end position="124"/>
    </location>
</feature>
<dbReference type="PANTHER" id="PTHR30572">
    <property type="entry name" value="MEMBRANE COMPONENT OF TRANSPORTER-RELATED"/>
    <property type="match status" value="1"/>
</dbReference>
<feature type="transmembrane region" description="Helical" evidence="6">
    <location>
        <begin position="412"/>
        <end position="434"/>
    </location>
</feature>
<evidence type="ECO:0000256" key="2">
    <source>
        <dbReference type="ARBA" id="ARBA00022475"/>
    </source>
</evidence>
<feature type="transmembrane region" description="Helical" evidence="6">
    <location>
        <begin position="503"/>
        <end position="523"/>
    </location>
</feature>
<feature type="domain" description="ABC3 transporter permease C-terminal" evidence="7">
    <location>
        <begin position="367"/>
        <end position="484"/>
    </location>
</feature>
<dbReference type="Proteomes" id="UP000436006">
    <property type="component" value="Unassembled WGS sequence"/>
</dbReference>
<keyword evidence="10" id="KW-1185">Reference proteome</keyword>
<keyword evidence="2" id="KW-1003">Cell membrane</keyword>
<evidence type="ECO:0000256" key="1">
    <source>
        <dbReference type="ARBA" id="ARBA00004651"/>
    </source>
</evidence>
<dbReference type="Pfam" id="PF12704">
    <property type="entry name" value="MacB_PCD"/>
    <property type="match status" value="2"/>
</dbReference>
<feature type="transmembrane region" description="Helical" evidence="6">
    <location>
        <begin position="364"/>
        <end position="383"/>
    </location>
</feature>
<evidence type="ECO:0000256" key="5">
    <source>
        <dbReference type="ARBA" id="ARBA00023136"/>
    </source>
</evidence>
<dbReference type="GO" id="GO:0022857">
    <property type="term" value="F:transmembrane transporter activity"/>
    <property type="evidence" value="ECO:0007669"/>
    <property type="project" value="TreeGrafter"/>
</dbReference>
<dbReference type="EMBL" id="WPIN01000013">
    <property type="protein sequence ID" value="MVM34010.1"/>
    <property type="molecule type" value="Genomic_DNA"/>
</dbReference>
<feature type="domain" description="ABC3 transporter permease C-terminal" evidence="7">
    <location>
        <begin position="749"/>
        <end position="861"/>
    </location>
</feature>
<feature type="transmembrane region" description="Helical" evidence="6">
    <location>
        <begin position="829"/>
        <end position="849"/>
    </location>
</feature>
<evidence type="ECO:0000256" key="4">
    <source>
        <dbReference type="ARBA" id="ARBA00022989"/>
    </source>
</evidence>
<dbReference type="Pfam" id="PF02687">
    <property type="entry name" value="FtsX"/>
    <property type="match status" value="2"/>
</dbReference>